<gene>
    <name evidence="2" type="ORF">D9611_014070</name>
</gene>
<proteinExistence type="predicted"/>
<reference evidence="2 3" key="1">
    <citation type="journal article" date="2020" name="ISME J.">
        <title>Uncovering the hidden diversity of litter-decomposition mechanisms in mushroom-forming fungi.</title>
        <authorList>
            <person name="Floudas D."/>
            <person name="Bentzer J."/>
            <person name="Ahren D."/>
            <person name="Johansson T."/>
            <person name="Persson P."/>
            <person name="Tunlid A."/>
        </authorList>
    </citation>
    <scope>NUCLEOTIDE SEQUENCE [LARGE SCALE GENOMIC DNA]</scope>
    <source>
        <strain evidence="2 3">CBS 175.51</strain>
    </source>
</reference>
<feature type="compositionally biased region" description="Basic residues" evidence="1">
    <location>
        <begin position="142"/>
        <end position="151"/>
    </location>
</feature>
<evidence type="ECO:0000313" key="2">
    <source>
        <dbReference type="EMBL" id="KAF5309668.1"/>
    </source>
</evidence>
<protein>
    <submittedName>
        <fullName evidence="2">Uncharacterized protein</fullName>
    </submittedName>
</protein>
<dbReference type="EMBL" id="JAACJK010000234">
    <property type="protein sequence ID" value="KAF5309668.1"/>
    <property type="molecule type" value="Genomic_DNA"/>
</dbReference>
<evidence type="ECO:0000313" key="3">
    <source>
        <dbReference type="Proteomes" id="UP000541558"/>
    </source>
</evidence>
<accession>A0A8H5AS93</accession>
<dbReference type="OrthoDB" id="10617556at2759"/>
<dbReference type="AlphaFoldDB" id="A0A8H5AS93"/>
<feature type="region of interest" description="Disordered" evidence="1">
    <location>
        <begin position="1"/>
        <end position="25"/>
    </location>
</feature>
<organism evidence="2 3">
    <name type="scientific">Ephemerocybe angulata</name>
    <dbReference type="NCBI Taxonomy" id="980116"/>
    <lineage>
        <taxon>Eukaryota</taxon>
        <taxon>Fungi</taxon>
        <taxon>Dikarya</taxon>
        <taxon>Basidiomycota</taxon>
        <taxon>Agaricomycotina</taxon>
        <taxon>Agaricomycetes</taxon>
        <taxon>Agaricomycetidae</taxon>
        <taxon>Agaricales</taxon>
        <taxon>Agaricineae</taxon>
        <taxon>Psathyrellaceae</taxon>
        <taxon>Ephemerocybe</taxon>
    </lineage>
</organism>
<name>A0A8H5AS93_9AGAR</name>
<sequence length="229" mass="26348">MPYPGPSDTQQNSFHPISRTPRNPSFIGTARLTGWWEWESTLPNPVFRTSKNRDSNSHRPKSEPLRARRPSLTPHLKNLADAQKGHLNKDTQYATPSPRHLNSRLPDDVRDCHQIKGETQFKTLDPVFRTSKNRNCDPHRLKSDRRTRRKSSLAPPRTLESHRELHPIFPEISSQAKRPVKFGRTSVLSESVNQHRLRGALEARCRANIQPGITRKGWSRNFGVARHLT</sequence>
<dbReference type="Proteomes" id="UP000541558">
    <property type="component" value="Unassembled WGS sequence"/>
</dbReference>
<feature type="compositionally biased region" description="Basic and acidic residues" evidence="1">
    <location>
        <begin position="51"/>
        <end position="66"/>
    </location>
</feature>
<feature type="compositionally biased region" description="Polar residues" evidence="1">
    <location>
        <begin position="7"/>
        <end position="23"/>
    </location>
</feature>
<keyword evidence="3" id="KW-1185">Reference proteome</keyword>
<evidence type="ECO:0000256" key="1">
    <source>
        <dbReference type="SAM" id="MobiDB-lite"/>
    </source>
</evidence>
<comment type="caution">
    <text evidence="2">The sequence shown here is derived from an EMBL/GenBank/DDBJ whole genome shotgun (WGS) entry which is preliminary data.</text>
</comment>
<feature type="region of interest" description="Disordered" evidence="1">
    <location>
        <begin position="46"/>
        <end position="106"/>
    </location>
</feature>
<feature type="region of interest" description="Disordered" evidence="1">
    <location>
        <begin position="129"/>
        <end position="165"/>
    </location>
</feature>